<sequence length="126" mass="13773">MGFRFRKSIKILPGVKINLGKKGASVSIGGRGATVNLNKNGIRRTIGIPGSWISYSTYTPYKRGQCTPQKEYGKSDYIAIIVISLFMIGIGFLIDKKIIWIPFFILGALGFIALLGAESSESKITK</sequence>
<name>A0ABT5I8E9_VOGIN</name>
<reference evidence="3 4" key="1">
    <citation type="submission" date="2023-01" db="EMBL/GenBank/DDBJ databases">
        <title>Novel species of the genus Vogesella isolated from rivers.</title>
        <authorList>
            <person name="Lu H."/>
        </authorList>
    </citation>
    <scope>NUCLEOTIDE SEQUENCE [LARGE SCALE GENOMIC DNA]</scope>
    <source>
        <strain evidence="3 4">SH7W</strain>
    </source>
</reference>
<keyword evidence="1" id="KW-0812">Transmembrane</keyword>
<feature type="transmembrane region" description="Helical" evidence="1">
    <location>
        <begin position="77"/>
        <end position="94"/>
    </location>
</feature>
<dbReference type="Proteomes" id="UP001221566">
    <property type="component" value="Unassembled WGS sequence"/>
</dbReference>
<organism evidence="3 4">
    <name type="scientific">Vogesella indigofera</name>
    <name type="common">Pseudomonas indigofera</name>
    <dbReference type="NCBI Taxonomy" id="45465"/>
    <lineage>
        <taxon>Bacteria</taxon>
        <taxon>Pseudomonadati</taxon>
        <taxon>Pseudomonadota</taxon>
        <taxon>Betaproteobacteria</taxon>
        <taxon>Neisseriales</taxon>
        <taxon>Chromobacteriaceae</taxon>
        <taxon>Vogesella</taxon>
    </lineage>
</organism>
<keyword evidence="4" id="KW-1185">Reference proteome</keyword>
<evidence type="ECO:0000256" key="1">
    <source>
        <dbReference type="SAM" id="Phobius"/>
    </source>
</evidence>
<dbReference type="RefSeq" id="WP_272804075.1">
    <property type="nucleotide sequence ID" value="NZ_JAQQKY010000012.1"/>
</dbReference>
<dbReference type="InterPro" id="IPR025330">
    <property type="entry name" value="DUF4236"/>
</dbReference>
<dbReference type="EMBL" id="JAQQKY010000012">
    <property type="protein sequence ID" value="MDC7692464.1"/>
    <property type="molecule type" value="Genomic_DNA"/>
</dbReference>
<proteinExistence type="predicted"/>
<evidence type="ECO:0000313" key="3">
    <source>
        <dbReference type="EMBL" id="MDC7692464.1"/>
    </source>
</evidence>
<evidence type="ECO:0000259" key="2">
    <source>
        <dbReference type="Pfam" id="PF14020"/>
    </source>
</evidence>
<keyword evidence="1" id="KW-1133">Transmembrane helix</keyword>
<feature type="transmembrane region" description="Helical" evidence="1">
    <location>
        <begin position="100"/>
        <end position="117"/>
    </location>
</feature>
<comment type="caution">
    <text evidence="3">The sequence shown here is derived from an EMBL/GenBank/DDBJ whole genome shotgun (WGS) entry which is preliminary data.</text>
</comment>
<dbReference type="Pfam" id="PF14020">
    <property type="entry name" value="DUF4236"/>
    <property type="match status" value="1"/>
</dbReference>
<accession>A0ABT5I8E9</accession>
<feature type="domain" description="DUF4236" evidence="2">
    <location>
        <begin position="3"/>
        <end position="55"/>
    </location>
</feature>
<evidence type="ECO:0000313" key="4">
    <source>
        <dbReference type="Proteomes" id="UP001221566"/>
    </source>
</evidence>
<protein>
    <submittedName>
        <fullName evidence="3">DUF4236 domain-containing protein</fullName>
    </submittedName>
</protein>
<keyword evidence="1" id="KW-0472">Membrane</keyword>
<gene>
    <name evidence="3" type="ORF">PQU93_16985</name>
</gene>